<evidence type="ECO:0000256" key="7">
    <source>
        <dbReference type="ARBA" id="ARBA00023157"/>
    </source>
</evidence>
<gene>
    <name evidence="16" type="primary">LPMO9G</name>
</gene>
<organism evidence="16">
    <name type="scientific">Rhizophlyctis rosea</name>
    <dbReference type="NCBI Taxonomy" id="64517"/>
    <lineage>
        <taxon>Eukaryota</taxon>
        <taxon>Fungi</taxon>
        <taxon>Fungi incertae sedis</taxon>
        <taxon>Chytridiomycota</taxon>
        <taxon>Chytridiomycota incertae sedis</taxon>
        <taxon>Chytridiomycetes</taxon>
        <taxon>Rhizophlyctidales</taxon>
        <taxon>Rhizophlyctidaceae</taxon>
        <taxon>Rhizophlyctis</taxon>
    </lineage>
</organism>
<keyword evidence="2" id="KW-0479">Metal-binding</keyword>
<evidence type="ECO:0000256" key="4">
    <source>
        <dbReference type="ARBA" id="ARBA00023002"/>
    </source>
</evidence>
<keyword evidence="5" id="KW-0186">Copper</keyword>
<evidence type="ECO:0000256" key="10">
    <source>
        <dbReference type="ARBA" id="ARBA00044502"/>
    </source>
</evidence>
<dbReference type="PANTHER" id="PTHR33353:SF6">
    <property type="entry name" value="ENDOGLUCANASE IV"/>
    <property type="match status" value="1"/>
</dbReference>
<protein>
    <recommendedName>
        <fullName evidence="12">lytic cellulose monooxygenase (C4-dehydrogenating)</fullName>
        <ecNumber evidence="12">1.14.99.56</ecNumber>
    </recommendedName>
</protein>
<keyword evidence="6 16" id="KW-0503">Monooxygenase</keyword>
<feature type="domain" description="Auxiliary Activity family 9 catalytic" evidence="15">
    <location>
        <begin position="19"/>
        <end position="247"/>
    </location>
</feature>
<keyword evidence="8" id="KW-0119">Carbohydrate metabolism</keyword>
<dbReference type="SMR" id="A0A2U8U9N5"/>
<evidence type="ECO:0000256" key="3">
    <source>
        <dbReference type="ARBA" id="ARBA00023001"/>
    </source>
</evidence>
<evidence type="ECO:0000256" key="1">
    <source>
        <dbReference type="ARBA" id="ARBA00001973"/>
    </source>
</evidence>
<evidence type="ECO:0000256" key="12">
    <source>
        <dbReference type="ARBA" id="ARBA00047174"/>
    </source>
</evidence>
<keyword evidence="9" id="KW-0624">Polysaccharide degradation</keyword>
<dbReference type="AlphaFoldDB" id="A0A2U8U9N5"/>
<dbReference type="EMBL" id="MF432137">
    <property type="protein sequence ID" value="AWM99271.1"/>
    <property type="molecule type" value="Genomic_DNA"/>
</dbReference>
<dbReference type="PANTHER" id="PTHR33353">
    <property type="entry name" value="PUTATIVE (AFU_ORTHOLOGUE AFUA_1G12560)-RELATED"/>
    <property type="match status" value="1"/>
</dbReference>
<dbReference type="GO" id="GO:0046872">
    <property type="term" value="F:metal ion binding"/>
    <property type="evidence" value="ECO:0007669"/>
    <property type="project" value="UniProtKB-KW"/>
</dbReference>
<dbReference type="Gene3D" id="2.70.50.70">
    <property type="match status" value="1"/>
</dbReference>
<dbReference type="InterPro" id="IPR049892">
    <property type="entry name" value="AA9"/>
</dbReference>
<feature type="chain" id="PRO_5015998148" description="lytic cellulose monooxygenase (C4-dehydrogenating)" evidence="14">
    <location>
        <begin position="21"/>
        <end position="356"/>
    </location>
</feature>
<feature type="signal peptide" evidence="14">
    <location>
        <begin position="1"/>
        <end position="20"/>
    </location>
</feature>
<evidence type="ECO:0000256" key="13">
    <source>
        <dbReference type="SAM" id="MobiDB-lite"/>
    </source>
</evidence>
<dbReference type="CDD" id="cd21175">
    <property type="entry name" value="LPMO_AA9"/>
    <property type="match status" value="1"/>
</dbReference>
<evidence type="ECO:0000256" key="8">
    <source>
        <dbReference type="ARBA" id="ARBA00023277"/>
    </source>
</evidence>
<accession>A0A2U8U9N5</accession>
<comment type="cofactor">
    <cofactor evidence="1">
        <name>Cu(2+)</name>
        <dbReference type="ChEBI" id="CHEBI:29036"/>
    </cofactor>
</comment>
<evidence type="ECO:0000256" key="14">
    <source>
        <dbReference type="SAM" id="SignalP"/>
    </source>
</evidence>
<evidence type="ECO:0000313" key="16">
    <source>
        <dbReference type="EMBL" id="AWM99271.1"/>
    </source>
</evidence>
<sequence length="356" mass="37192">MKYTLAILAVTNVVGVLSHGYVTKAVIDGKSYDGYNPYADPYMSPAPQRIFRPIPGNGPVMDVSSIDIQCNGWTSGGVVGSKPAALSAPVTAGSSITLSWTTWPDTHKGWTATYMAKCPGDCSTYQPGTQAVWFKIAEQGKLASAPVEKGGTWFSDSLVDNKPYTFTIPKSLADGNYIIRHEITGMQSAYAYDPVKGADGSVGTQFYPSCLQVTVQGGGSESGPSSKVAFPGAYTGSTPGVVYDIFSHQGLDFPIPGPAVWTGGSGGSSNPTTTRATTTTRTTTVAPPLTTTTTRPQTTTTTTRAQTTTTTARPTTTTQNNGGNCAGLYGQCGGQGWSGPTCEYSVSFTARQANLT</sequence>
<evidence type="ECO:0000259" key="15">
    <source>
        <dbReference type="Pfam" id="PF03443"/>
    </source>
</evidence>
<name>A0A2U8U9N5_9FUNG</name>
<dbReference type="Pfam" id="PF03443">
    <property type="entry name" value="AA9"/>
    <property type="match status" value="1"/>
</dbReference>
<reference evidence="16" key="1">
    <citation type="submission" date="2017-07" db="EMBL/GenBank/DDBJ databases">
        <title>Origin of fungal plant biomass degrading enzymes: Comparative enzyme profile studies of zoosporic, early lineage fungi.</title>
        <authorList>
            <person name="Lange L."/>
            <person name="Pilgaard B."/>
            <person name="Herbst F.-A."/>
            <person name="Barret K."/>
            <person name="Busk P.K."/>
            <person name="Pedersen A.G."/>
        </authorList>
    </citation>
    <scope>NUCLEOTIDE SEQUENCE</scope>
</reference>
<evidence type="ECO:0000256" key="5">
    <source>
        <dbReference type="ARBA" id="ARBA00023008"/>
    </source>
</evidence>
<keyword evidence="7" id="KW-1015">Disulfide bond</keyword>
<dbReference type="EC" id="1.14.99.56" evidence="12"/>
<proteinExistence type="inferred from homology"/>
<comment type="catalytic activity">
    <reaction evidence="11">
        <text>[(1-&gt;4)-beta-D-glucosyl]n+m + reduced acceptor + O2 = 4-dehydro-beta-D-glucosyl-[(1-&gt;4)-beta-D-glucosyl]n-1 + [(1-&gt;4)-beta-D-glucosyl]m + acceptor + H2O.</text>
        <dbReference type="EC" id="1.14.99.56"/>
    </reaction>
</comment>
<comment type="similarity">
    <text evidence="10">Belongs to the polysaccharide monooxygenase AA9 family.</text>
</comment>
<evidence type="ECO:0000256" key="11">
    <source>
        <dbReference type="ARBA" id="ARBA00045077"/>
    </source>
</evidence>
<evidence type="ECO:0000256" key="2">
    <source>
        <dbReference type="ARBA" id="ARBA00022723"/>
    </source>
</evidence>
<keyword evidence="4" id="KW-0560">Oxidoreductase</keyword>
<dbReference type="GO" id="GO:0030245">
    <property type="term" value="P:cellulose catabolic process"/>
    <property type="evidence" value="ECO:0007669"/>
    <property type="project" value="UniProtKB-KW"/>
</dbReference>
<keyword evidence="14" id="KW-0732">Signal</keyword>
<feature type="region of interest" description="Disordered" evidence="13">
    <location>
        <begin position="286"/>
        <end position="318"/>
    </location>
</feature>
<evidence type="ECO:0000256" key="9">
    <source>
        <dbReference type="ARBA" id="ARBA00023326"/>
    </source>
</evidence>
<dbReference type="InterPro" id="IPR005103">
    <property type="entry name" value="AA9_LPMO"/>
</dbReference>
<dbReference type="GO" id="GO:0004497">
    <property type="term" value="F:monooxygenase activity"/>
    <property type="evidence" value="ECO:0007669"/>
    <property type="project" value="UniProtKB-KW"/>
</dbReference>
<keyword evidence="3" id="KW-0136">Cellulose degradation</keyword>
<evidence type="ECO:0000256" key="6">
    <source>
        <dbReference type="ARBA" id="ARBA00023033"/>
    </source>
</evidence>